<reference evidence="3" key="1">
    <citation type="journal article" date="2012" name="Science">
        <title>The Paleozoic origin of enzymatic lignin decomposition reconstructed from 31 fungal genomes.</title>
        <authorList>
            <person name="Floudas D."/>
            <person name="Binder M."/>
            <person name="Riley R."/>
            <person name="Barry K."/>
            <person name="Blanchette R.A."/>
            <person name="Henrissat B."/>
            <person name="Martinez A.T."/>
            <person name="Otillar R."/>
            <person name="Spatafora J.W."/>
            <person name="Yadav J.S."/>
            <person name="Aerts A."/>
            <person name="Benoit I."/>
            <person name="Boyd A."/>
            <person name="Carlson A."/>
            <person name="Copeland A."/>
            <person name="Coutinho P.M."/>
            <person name="de Vries R.P."/>
            <person name="Ferreira P."/>
            <person name="Findley K."/>
            <person name="Foster B."/>
            <person name="Gaskell J."/>
            <person name="Glotzer D."/>
            <person name="Gorecki P."/>
            <person name="Heitman J."/>
            <person name="Hesse C."/>
            <person name="Hori C."/>
            <person name="Igarashi K."/>
            <person name="Jurgens J.A."/>
            <person name="Kallen N."/>
            <person name="Kersten P."/>
            <person name="Kohler A."/>
            <person name="Kuees U."/>
            <person name="Kumar T.K.A."/>
            <person name="Kuo A."/>
            <person name="LaButti K."/>
            <person name="Larrondo L.F."/>
            <person name="Lindquist E."/>
            <person name="Ling A."/>
            <person name="Lombard V."/>
            <person name="Lucas S."/>
            <person name="Lundell T."/>
            <person name="Martin R."/>
            <person name="McLaughlin D.J."/>
            <person name="Morgenstern I."/>
            <person name="Morin E."/>
            <person name="Murat C."/>
            <person name="Nagy L.G."/>
            <person name="Nolan M."/>
            <person name="Ohm R.A."/>
            <person name="Patyshakuliyeva A."/>
            <person name="Rokas A."/>
            <person name="Ruiz-Duenas F.J."/>
            <person name="Sabat G."/>
            <person name="Salamov A."/>
            <person name="Samejima M."/>
            <person name="Schmutz J."/>
            <person name="Slot J.C."/>
            <person name="St John F."/>
            <person name="Stenlid J."/>
            <person name="Sun H."/>
            <person name="Sun S."/>
            <person name="Syed K."/>
            <person name="Tsang A."/>
            <person name="Wiebenga A."/>
            <person name="Young D."/>
            <person name="Pisabarro A."/>
            <person name="Eastwood D.C."/>
            <person name="Martin F."/>
            <person name="Cullen D."/>
            <person name="Grigoriev I.V."/>
            <person name="Hibbett D.S."/>
        </authorList>
    </citation>
    <scope>NUCLEOTIDE SEQUENCE [LARGE SCALE GENOMIC DNA]</scope>
    <source>
        <strain evidence="3">TFB10046</strain>
    </source>
</reference>
<dbReference type="AlphaFoldDB" id="J0LBF9"/>
<accession>J0LBF9</accession>
<evidence type="ECO:0000313" key="2">
    <source>
        <dbReference type="EMBL" id="EJD33788.1"/>
    </source>
</evidence>
<dbReference type="KEGG" id="adl:AURDEDRAFT_117808"/>
<sequence>MSSGPLQTAFRRAPWGAAGCPDRHARRPGAVIAELEPQVALSREAVGMHDKENMLVFCKKGRQRAL</sequence>
<evidence type="ECO:0000256" key="1">
    <source>
        <dbReference type="SAM" id="MobiDB-lite"/>
    </source>
</evidence>
<evidence type="ECO:0000313" key="3">
    <source>
        <dbReference type="Proteomes" id="UP000006514"/>
    </source>
</evidence>
<protein>
    <submittedName>
        <fullName evidence="2">Uncharacterized protein</fullName>
    </submittedName>
</protein>
<dbReference type="Proteomes" id="UP000006514">
    <property type="component" value="Unassembled WGS sequence"/>
</dbReference>
<feature type="region of interest" description="Disordered" evidence="1">
    <location>
        <begin position="1"/>
        <end position="23"/>
    </location>
</feature>
<dbReference type="EMBL" id="JH688084">
    <property type="protein sequence ID" value="EJD33788.1"/>
    <property type="molecule type" value="Genomic_DNA"/>
</dbReference>
<feature type="non-terminal residue" evidence="2">
    <location>
        <position position="66"/>
    </location>
</feature>
<organism evidence="2 3">
    <name type="scientific">Auricularia subglabra (strain TFB-10046 / SS5)</name>
    <name type="common">White-rot fungus</name>
    <name type="synonym">Auricularia delicata (strain TFB10046)</name>
    <dbReference type="NCBI Taxonomy" id="717982"/>
    <lineage>
        <taxon>Eukaryota</taxon>
        <taxon>Fungi</taxon>
        <taxon>Dikarya</taxon>
        <taxon>Basidiomycota</taxon>
        <taxon>Agaricomycotina</taxon>
        <taxon>Agaricomycetes</taxon>
        <taxon>Auriculariales</taxon>
        <taxon>Auriculariaceae</taxon>
        <taxon>Auricularia</taxon>
    </lineage>
</organism>
<dbReference type="InParanoid" id="J0LBF9"/>
<gene>
    <name evidence="2" type="ORF">AURDEDRAFT_117808</name>
</gene>
<proteinExistence type="predicted"/>
<keyword evidence="3" id="KW-1185">Reference proteome</keyword>
<name>J0LBF9_AURST</name>